<protein>
    <recommendedName>
        <fullName evidence="4">Integral membrane protein</fullName>
    </recommendedName>
</protein>
<keyword evidence="1" id="KW-1133">Transmembrane helix</keyword>
<organism evidence="2 3">
    <name type="scientific">Schizophyllum amplum</name>
    <dbReference type="NCBI Taxonomy" id="97359"/>
    <lineage>
        <taxon>Eukaryota</taxon>
        <taxon>Fungi</taxon>
        <taxon>Dikarya</taxon>
        <taxon>Basidiomycota</taxon>
        <taxon>Agaricomycotina</taxon>
        <taxon>Agaricomycetes</taxon>
        <taxon>Agaricomycetidae</taxon>
        <taxon>Agaricales</taxon>
        <taxon>Schizophyllaceae</taxon>
        <taxon>Schizophyllum</taxon>
    </lineage>
</organism>
<dbReference type="Proteomes" id="UP000320762">
    <property type="component" value="Unassembled WGS sequence"/>
</dbReference>
<sequence length="376" mass="41262">MSIEDALPPSLNLPPHLSAHKYFMVCTMTVAAWDTLVLAPRTWKLMRTEGWPTLKALFYFIRVFMPLEFTIVAVAFFDTKWSQETCQQFYLFEPICTAFLIAASSAAHAIRVYGIFDKSWTILYGMGALLGLQIVVTAIACGFWRSVPLEEGQGCIAGPKHNWVGIYWVAPTLLYACSFGLVLTRSLNSLKLKPMTLWKLMLRDGLNLFGAVFLVNLTNMLFWFITPTGENDSIKTMVSSMAAVLTSTMTLRIILSVRGPLAHGGSFALSGSTATSTSRTTHVISTRSGGVVSGLGAGASHPAHTYTLDDMRSGKPDEWAVEDLKSRELSASRDGKDDALVYPDIAASPGVSPEPNNLGVKITVDREARYENGDWK</sequence>
<evidence type="ECO:0000256" key="1">
    <source>
        <dbReference type="SAM" id="Phobius"/>
    </source>
</evidence>
<evidence type="ECO:0000313" key="3">
    <source>
        <dbReference type="Proteomes" id="UP000320762"/>
    </source>
</evidence>
<gene>
    <name evidence="2" type="ORF">BD626DRAFT_520755</name>
</gene>
<dbReference type="OrthoDB" id="2626017at2759"/>
<dbReference type="EMBL" id="VDMD01000079">
    <property type="protein sequence ID" value="TRM56161.1"/>
    <property type="molecule type" value="Genomic_DNA"/>
</dbReference>
<evidence type="ECO:0008006" key="4">
    <source>
        <dbReference type="Google" id="ProtNLM"/>
    </source>
</evidence>
<name>A0A550BUD6_9AGAR</name>
<feature type="transmembrane region" description="Helical" evidence="1">
    <location>
        <begin position="205"/>
        <end position="225"/>
    </location>
</feature>
<dbReference type="AlphaFoldDB" id="A0A550BUD6"/>
<reference evidence="2 3" key="1">
    <citation type="journal article" date="2019" name="New Phytol.">
        <title>Comparative genomics reveals unique wood-decay strategies and fruiting body development in the Schizophyllaceae.</title>
        <authorList>
            <person name="Almasi E."/>
            <person name="Sahu N."/>
            <person name="Krizsan K."/>
            <person name="Balint B."/>
            <person name="Kovacs G.M."/>
            <person name="Kiss B."/>
            <person name="Cseklye J."/>
            <person name="Drula E."/>
            <person name="Henrissat B."/>
            <person name="Nagy I."/>
            <person name="Chovatia M."/>
            <person name="Adam C."/>
            <person name="LaButti K."/>
            <person name="Lipzen A."/>
            <person name="Riley R."/>
            <person name="Grigoriev I.V."/>
            <person name="Nagy L.G."/>
        </authorList>
    </citation>
    <scope>NUCLEOTIDE SEQUENCE [LARGE SCALE GENOMIC DNA]</scope>
    <source>
        <strain evidence="2 3">NL-1724</strain>
    </source>
</reference>
<feature type="transmembrane region" description="Helical" evidence="1">
    <location>
        <begin position="122"/>
        <end position="145"/>
    </location>
</feature>
<comment type="caution">
    <text evidence="2">The sequence shown here is derived from an EMBL/GenBank/DDBJ whole genome shotgun (WGS) entry which is preliminary data.</text>
</comment>
<keyword evidence="1" id="KW-0812">Transmembrane</keyword>
<keyword evidence="1" id="KW-0472">Membrane</keyword>
<feature type="transmembrane region" description="Helical" evidence="1">
    <location>
        <begin position="165"/>
        <end position="184"/>
    </location>
</feature>
<evidence type="ECO:0000313" key="2">
    <source>
        <dbReference type="EMBL" id="TRM56161.1"/>
    </source>
</evidence>
<keyword evidence="3" id="KW-1185">Reference proteome</keyword>
<feature type="transmembrane region" description="Helical" evidence="1">
    <location>
        <begin position="59"/>
        <end position="77"/>
    </location>
</feature>
<accession>A0A550BUD6</accession>
<feature type="transmembrane region" description="Helical" evidence="1">
    <location>
        <begin position="89"/>
        <end position="110"/>
    </location>
</feature>
<proteinExistence type="predicted"/>